<keyword evidence="1" id="KW-0862">Zinc</keyword>
<dbReference type="InterPro" id="IPR013087">
    <property type="entry name" value="Znf_C2H2_type"/>
</dbReference>
<dbReference type="Pfam" id="PF00096">
    <property type="entry name" value="zf-C2H2"/>
    <property type="match status" value="1"/>
</dbReference>
<feature type="domain" description="C2H2-type" evidence="2">
    <location>
        <begin position="37"/>
        <end position="65"/>
    </location>
</feature>
<proteinExistence type="predicted"/>
<dbReference type="GO" id="GO:0008270">
    <property type="term" value="F:zinc ion binding"/>
    <property type="evidence" value="ECO:0007669"/>
    <property type="project" value="UniProtKB-KW"/>
</dbReference>
<accession>A0A8D9ASJ3</accession>
<dbReference type="EMBL" id="HBUF01586498">
    <property type="protein sequence ID" value="CAG6772007.1"/>
    <property type="molecule type" value="Transcribed_RNA"/>
</dbReference>
<evidence type="ECO:0000313" key="3">
    <source>
        <dbReference type="EMBL" id="CAG6772008.1"/>
    </source>
</evidence>
<name>A0A8D9ASJ3_9HEMI</name>
<dbReference type="PROSITE" id="PS50157">
    <property type="entry name" value="ZINC_FINGER_C2H2_2"/>
    <property type="match status" value="3"/>
</dbReference>
<evidence type="ECO:0000259" key="2">
    <source>
        <dbReference type="PROSITE" id="PS50157"/>
    </source>
</evidence>
<protein>
    <recommendedName>
        <fullName evidence="2">C2H2-type domain-containing protein</fullName>
    </recommendedName>
</protein>
<dbReference type="AlphaFoldDB" id="A0A8D9ASJ3"/>
<dbReference type="SMART" id="SM00355">
    <property type="entry name" value="ZnF_C2H2"/>
    <property type="match status" value="3"/>
</dbReference>
<organism evidence="3">
    <name type="scientific">Cacopsylla melanoneura</name>
    <dbReference type="NCBI Taxonomy" id="428564"/>
    <lineage>
        <taxon>Eukaryota</taxon>
        <taxon>Metazoa</taxon>
        <taxon>Ecdysozoa</taxon>
        <taxon>Arthropoda</taxon>
        <taxon>Hexapoda</taxon>
        <taxon>Insecta</taxon>
        <taxon>Pterygota</taxon>
        <taxon>Neoptera</taxon>
        <taxon>Paraneoptera</taxon>
        <taxon>Hemiptera</taxon>
        <taxon>Sternorrhyncha</taxon>
        <taxon>Psylloidea</taxon>
        <taxon>Psyllidae</taxon>
        <taxon>Psyllinae</taxon>
        <taxon>Cacopsylla</taxon>
    </lineage>
</organism>
<feature type="domain" description="C2H2-type" evidence="2">
    <location>
        <begin position="93"/>
        <end position="117"/>
    </location>
</feature>
<dbReference type="SUPFAM" id="SSF57667">
    <property type="entry name" value="beta-beta-alpha zinc fingers"/>
    <property type="match status" value="1"/>
</dbReference>
<reference evidence="3" key="1">
    <citation type="submission" date="2021-05" db="EMBL/GenBank/DDBJ databases">
        <authorList>
            <person name="Alioto T."/>
            <person name="Alioto T."/>
            <person name="Gomez Garrido J."/>
        </authorList>
    </citation>
    <scope>NUCLEOTIDE SEQUENCE</scope>
</reference>
<dbReference type="PROSITE" id="PS00028">
    <property type="entry name" value="ZINC_FINGER_C2H2_1"/>
    <property type="match status" value="3"/>
</dbReference>
<dbReference type="Gene3D" id="3.30.160.60">
    <property type="entry name" value="Classic Zinc Finger"/>
    <property type="match status" value="1"/>
</dbReference>
<dbReference type="EMBL" id="HBUF01586499">
    <property type="protein sequence ID" value="CAG6772008.1"/>
    <property type="molecule type" value="Transcribed_RNA"/>
</dbReference>
<keyword evidence="1" id="KW-0479">Metal-binding</keyword>
<dbReference type="Pfam" id="PF12874">
    <property type="entry name" value="zf-met"/>
    <property type="match status" value="1"/>
</dbReference>
<keyword evidence="1" id="KW-0863">Zinc-finger</keyword>
<dbReference type="EMBL" id="HBUF01586497">
    <property type="protein sequence ID" value="CAG6772006.1"/>
    <property type="molecule type" value="Transcribed_RNA"/>
</dbReference>
<feature type="domain" description="C2H2-type" evidence="2">
    <location>
        <begin position="65"/>
        <end position="90"/>
    </location>
</feature>
<sequence>MSTQGLLPGTACVHVCARFNDHKWKQYVAEFKPLKIFNCNSCKRRCSSLASLKAHINHMHCDGKHKCEHCARYFSTRTVLRIHTEENHLGITFQCPQCNVSYSHKTSLRAHLKSLAHFKSLASFKKTETQEIC</sequence>
<dbReference type="InterPro" id="IPR036236">
    <property type="entry name" value="Znf_C2H2_sf"/>
</dbReference>
<evidence type="ECO:0000256" key="1">
    <source>
        <dbReference type="PROSITE-ProRule" id="PRU00042"/>
    </source>
</evidence>